<evidence type="ECO:0000313" key="1">
    <source>
        <dbReference type="EMBL" id="CAK9163994.1"/>
    </source>
</evidence>
<accession>A0ABC8T3K1</accession>
<reference evidence="1 2" key="1">
    <citation type="submission" date="2024-02" db="EMBL/GenBank/DDBJ databases">
        <authorList>
            <person name="Vignale AGUSTIN F."/>
            <person name="Sosa J E."/>
            <person name="Modenutti C."/>
        </authorList>
    </citation>
    <scope>NUCLEOTIDE SEQUENCE [LARGE SCALE GENOMIC DNA]</scope>
</reference>
<dbReference type="Proteomes" id="UP001642360">
    <property type="component" value="Unassembled WGS sequence"/>
</dbReference>
<dbReference type="AlphaFoldDB" id="A0ABC8T3K1"/>
<protein>
    <submittedName>
        <fullName evidence="1">Uncharacterized protein</fullName>
    </submittedName>
</protein>
<proteinExistence type="predicted"/>
<name>A0ABC8T3K1_9AQUA</name>
<dbReference type="EMBL" id="CAUOFW020004132">
    <property type="protein sequence ID" value="CAK9163994.1"/>
    <property type="molecule type" value="Genomic_DNA"/>
</dbReference>
<keyword evidence="2" id="KW-1185">Reference proteome</keyword>
<gene>
    <name evidence="1" type="ORF">ILEXP_LOCUS33066</name>
</gene>
<evidence type="ECO:0000313" key="2">
    <source>
        <dbReference type="Proteomes" id="UP001642360"/>
    </source>
</evidence>
<sequence>ILERLYTIESEILQIDEAIAIQGNNDIEPSAVEDHQAKPLLLGVKFLDPLVGLVVSGMILKAGLQTGYQRAFNFTFSTHYNGLARKCEGNRLLKQYSFLGAKWC</sequence>
<comment type="caution">
    <text evidence="1">The sequence shown here is derived from an EMBL/GenBank/DDBJ whole genome shotgun (WGS) entry which is preliminary data.</text>
</comment>
<organism evidence="1 2">
    <name type="scientific">Ilex paraguariensis</name>
    <name type="common">yerba mate</name>
    <dbReference type="NCBI Taxonomy" id="185542"/>
    <lineage>
        <taxon>Eukaryota</taxon>
        <taxon>Viridiplantae</taxon>
        <taxon>Streptophyta</taxon>
        <taxon>Embryophyta</taxon>
        <taxon>Tracheophyta</taxon>
        <taxon>Spermatophyta</taxon>
        <taxon>Magnoliopsida</taxon>
        <taxon>eudicotyledons</taxon>
        <taxon>Gunneridae</taxon>
        <taxon>Pentapetalae</taxon>
        <taxon>asterids</taxon>
        <taxon>campanulids</taxon>
        <taxon>Aquifoliales</taxon>
        <taxon>Aquifoliaceae</taxon>
        <taxon>Ilex</taxon>
    </lineage>
</organism>
<feature type="non-terminal residue" evidence="1">
    <location>
        <position position="1"/>
    </location>
</feature>